<feature type="signal peptide" evidence="1">
    <location>
        <begin position="1"/>
        <end position="17"/>
    </location>
</feature>
<evidence type="ECO:0000313" key="3">
    <source>
        <dbReference type="Proteomes" id="UP000561438"/>
    </source>
</evidence>
<evidence type="ECO:0000313" key="2">
    <source>
        <dbReference type="EMBL" id="NVD44532.1"/>
    </source>
</evidence>
<evidence type="ECO:0000256" key="1">
    <source>
        <dbReference type="SAM" id="SignalP"/>
    </source>
</evidence>
<gene>
    <name evidence="2" type="ORF">HUV48_05805</name>
</gene>
<protein>
    <submittedName>
        <fullName evidence="2">DUF2141 domain-containing protein</fullName>
    </submittedName>
</protein>
<organism evidence="2 3">
    <name type="scientific">Qipengyuania atrilutea</name>
    <dbReference type="NCBI Taxonomy" id="2744473"/>
    <lineage>
        <taxon>Bacteria</taxon>
        <taxon>Pseudomonadati</taxon>
        <taxon>Pseudomonadota</taxon>
        <taxon>Alphaproteobacteria</taxon>
        <taxon>Sphingomonadales</taxon>
        <taxon>Erythrobacteraceae</taxon>
        <taxon>Qipengyuania</taxon>
    </lineage>
</organism>
<dbReference type="EMBL" id="JABWGV010000002">
    <property type="protein sequence ID" value="NVD44532.1"/>
    <property type="molecule type" value="Genomic_DNA"/>
</dbReference>
<feature type="chain" id="PRO_5032321922" evidence="1">
    <location>
        <begin position="18"/>
        <end position="148"/>
    </location>
</feature>
<accession>A0A850H2W3</accession>
<name>A0A850H2W3_9SPHN</name>
<dbReference type="AlphaFoldDB" id="A0A850H2W3"/>
<reference evidence="2 3" key="1">
    <citation type="submission" date="2020-06" db="EMBL/GenBank/DDBJ databases">
        <title>Altererythrobacter sp. HHU K3-1.</title>
        <authorList>
            <person name="Zhang D."/>
            <person name="Xue H."/>
        </authorList>
    </citation>
    <scope>NUCLEOTIDE SEQUENCE [LARGE SCALE GENOMIC DNA]</scope>
    <source>
        <strain evidence="2 3">HHU K3-1</strain>
    </source>
</reference>
<dbReference type="Pfam" id="PF09912">
    <property type="entry name" value="DUF2141"/>
    <property type="match status" value="1"/>
</dbReference>
<comment type="caution">
    <text evidence="2">The sequence shown here is derived from an EMBL/GenBank/DDBJ whole genome shotgun (WGS) entry which is preliminary data.</text>
</comment>
<dbReference type="InterPro" id="IPR018673">
    <property type="entry name" value="DUF2141"/>
</dbReference>
<proteinExistence type="predicted"/>
<dbReference type="Proteomes" id="UP000561438">
    <property type="component" value="Unassembled WGS sequence"/>
</dbReference>
<dbReference type="RefSeq" id="WP_176266856.1">
    <property type="nucleotide sequence ID" value="NZ_JABWGV010000002.1"/>
</dbReference>
<sequence>MKWRYALAALPAGLVLAANVPAPRTAGVEVRIDDLRSGKGVVRACLTADPDSFPKCNLDPAARKLAVPAGSADSITFKGVQPGRYAIAVLHDENGNGKADRAITMIPKEGFGFSRDAKVSFGPPKFDDAAFTLGADKREMAIRMRYIL</sequence>
<keyword evidence="3" id="KW-1185">Reference proteome</keyword>
<keyword evidence="1" id="KW-0732">Signal</keyword>